<feature type="compositionally biased region" description="Low complexity" evidence="1">
    <location>
        <begin position="452"/>
        <end position="461"/>
    </location>
</feature>
<feature type="region of interest" description="Disordered" evidence="1">
    <location>
        <begin position="315"/>
        <end position="487"/>
    </location>
</feature>
<accession>A0A8H7E1S6</accession>
<feature type="compositionally biased region" description="Low complexity" evidence="1">
    <location>
        <begin position="884"/>
        <end position="895"/>
    </location>
</feature>
<dbReference type="OrthoDB" id="74412at2759"/>
<feature type="region of interest" description="Disordered" evidence="1">
    <location>
        <begin position="766"/>
        <end position="817"/>
    </location>
</feature>
<reference evidence="2" key="1">
    <citation type="submission" date="2020-02" db="EMBL/GenBank/DDBJ databases">
        <authorList>
            <person name="Palmer J.M."/>
        </authorList>
    </citation>
    <scope>NUCLEOTIDE SEQUENCE</scope>
    <source>
        <strain evidence="2">EPUS1.4</strain>
        <tissue evidence="2">Thallus</tissue>
    </source>
</reference>
<organism evidence="2 3">
    <name type="scientific">Endocarpon pusillum</name>
    <dbReference type="NCBI Taxonomy" id="364733"/>
    <lineage>
        <taxon>Eukaryota</taxon>
        <taxon>Fungi</taxon>
        <taxon>Dikarya</taxon>
        <taxon>Ascomycota</taxon>
        <taxon>Pezizomycotina</taxon>
        <taxon>Eurotiomycetes</taxon>
        <taxon>Chaetothyriomycetidae</taxon>
        <taxon>Verrucariales</taxon>
        <taxon>Verrucariaceae</taxon>
        <taxon>Endocarpon</taxon>
    </lineage>
</organism>
<feature type="compositionally biased region" description="Polar residues" evidence="1">
    <location>
        <begin position="558"/>
        <end position="567"/>
    </location>
</feature>
<feature type="compositionally biased region" description="Low complexity" evidence="1">
    <location>
        <begin position="355"/>
        <end position="366"/>
    </location>
</feature>
<dbReference type="Gene3D" id="3.40.20.10">
    <property type="entry name" value="Severin"/>
    <property type="match status" value="1"/>
</dbReference>
<evidence type="ECO:0000256" key="1">
    <source>
        <dbReference type="SAM" id="MobiDB-lite"/>
    </source>
</evidence>
<proteinExistence type="predicted"/>
<dbReference type="SUPFAM" id="SSF55753">
    <property type="entry name" value="Actin depolymerizing proteins"/>
    <property type="match status" value="1"/>
</dbReference>
<feature type="compositionally biased region" description="Polar residues" evidence="1">
    <location>
        <begin position="596"/>
        <end position="614"/>
    </location>
</feature>
<feature type="compositionally biased region" description="Polar residues" evidence="1">
    <location>
        <begin position="850"/>
        <end position="864"/>
    </location>
</feature>
<keyword evidence="3" id="KW-1185">Reference proteome</keyword>
<feature type="region of interest" description="Disordered" evidence="1">
    <location>
        <begin position="926"/>
        <end position="961"/>
    </location>
</feature>
<feature type="compositionally biased region" description="Polar residues" evidence="1">
    <location>
        <begin position="462"/>
        <end position="472"/>
    </location>
</feature>
<feature type="compositionally biased region" description="Basic and acidic residues" evidence="1">
    <location>
        <begin position="865"/>
        <end position="881"/>
    </location>
</feature>
<feature type="region of interest" description="Disordered" evidence="1">
    <location>
        <begin position="268"/>
        <end position="300"/>
    </location>
</feature>
<feature type="region of interest" description="Disordered" evidence="1">
    <location>
        <begin position="1054"/>
        <end position="1154"/>
    </location>
</feature>
<feature type="compositionally biased region" description="Basic and acidic residues" evidence="1">
    <location>
        <begin position="1145"/>
        <end position="1154"/>
    </location>
</feature>
<gene>
    <name evidence="2" type="ORF">GJ744_012139</name>
</gene>
<protein>
    <recommendedName>
        <fullName evidence="4">GPI-anchored cell surface glycoprotein</fullName>
    </recommendedName>
</protein>
<feature type="region of interest" description="Disordered" evidence="1">
    <location>
        <begin position="555"/>
        <end position="614"/>
    </location>
</feature>
<evidence type="ECO:0000313" key="3">
    <source>
        <dbReference type="Proteomes" id="UP000606974"/>
    </source>
</evidence>
<feature type="compositionally biased region" description="Polar residues" evidence="1">
    <location>
        <begin position="1099"/>
        <end position="1120"/>
    </location>
</feature>
<dbReference type="Proteomes" id="UP000606974">
    <property type="component" value="Unassembled WGS sequence"/>
</dbReference>
<dbReference type="InterPro" id="IPR029006">
    <property type="entry name" value="ADF-H/Gelsolin-like_dom_sf"/>
</dbReference>
<evidence type="ECO:0008006" key="4">
    <source>
        <dbReference type="Google" id="ProtNLM"/>
    </source>
</evidence>
<dbReference type="EMBL" id="JAACFV010000091">
    <property type="protein sequence ID" value="KAF7506247.1"/>
    <property type="molecule type" value="Genomic_DNA"/>
</dbReference>
<name>A0A8H7E1S6_9EURO</name>
<comment type="caution">
    <text evidence="2">The sequence shown here is derived from an EMBL/GenBank/DDBJ whole genome shotgun (WGS) entry which is preliminary data.</text>
</comment>
<feature type="region of interest" description="Disordered" evidence="1">
    <location>
        <begin position="837"/>
        <end position="895"/>
    </location>
</feature>
<feature type="region of interest" description="Disordered" evidence="1">
    <location>
        <begin position="1173"/>
        <end position="1198"/>
    </location>
</feature>
<sequence length="1329" mass="144351">MHETPGKIRRLSLTISDREWASRPGCDLDNRRMVRTMATRHPPCTAVNSLQIPARKSAYTNKDGMSKATICFDQVAFLLAAITSSASSKHLARTLARDEGFASSTNGSHLADATREPAMSLNGLDEVAVIEAYQAALAEPGGWFLLKYVTRDTIDLLQRGTGGVVEVRIAIAAYEEKSPVYGLVQYRRRKVVLKYVPEGTSRLLQARLTVQFQSILEKFTPHDTVFSFTAATELTDSALSSACMLHTSIASFNSSTSSLNRHRLGEITEGVEEGGESRKSGLRHSILSDADSGSKEGRNNVTTQATATSSLTAVSHLPDNHKPSTPASLISPIPTFDNNLPVTPERSPGKRPTSRAAGREATAAAEDLIPPRLEDQRPSLDSRRSSQSKRPLALDTERANSAYNPYKPKAKLGPRPSAQRPRTPGSRGEARPVANLPNSIRVSTRPPPAAIRPPSSASHRPVSQQSNRSAHSTFVAGHDSTPPPPLPHPSVHISALYHPSNTYLINRPASPALSATTSVAASITSSAPPGITPEKKRLMKALQLRKKQQMVKTILIKPSSTDTPSQESSEKTQIYPPAQKNEDPSHDPPSLPRLSLTAQSREPPSSTDIAPSVSTQEAAIQNHIMAKSMESIRVDSSLDSKDVDVLSSTIDSESATSEATVPSLKSTAIVQTTSPLLPPITPHNRLSIGVSSTFEKEEMEKLRQTNTIANSSTIAEEEEIVIAFKSPQSLPEPVPPMETIPEQSPHFEPATLSTVDKEAHQLRAHPQITVEGEPGPSNSAEKRGSGSAGRRTGRRDMLEQDKTIASPETSDISDDESLYDELQTAIVEEAKSVMVARSPQHAVVNRGSLERQQGSNRYISMQTHQTEESSKSTTEKAKVEAGRSSSSPLPSWPLSADSAQSLLLKKSNVSTGISKRIQALELFSGRTEAGPGSPNQAALPSPPLTGGLVKKRMSPHSPNETPIRYTNSRTSPAKQAHYPSPSPTPTLTPAVAHHQSALVQEDVSNAEFLARRRKGDSASVTARIVKEPVESKPIESRNTSKPVSINLHPSLLVVEHEEEESRRQYEVSSATQRDVEPFPLKKSQGRAADNPNPEWGRLSMSSNHSNPGQMPQSESFTKRLSMTIRHARTGSGNLPRSASDSSSTADDKMVKESRKARLIRRMSVFTAGPRRTMASAFGSNTPKHEESPSGVGQPPEPIAELSGEITPVDSSSGESHAHVVDIGDVNIQFPDTLLWKRRFMRIDDQGFLILTPPTMEANKRGISRRFHLSDVKKPSLPPLEREELPWSIVLDFEDGTCLQVACESRYAQGQVLRMLEDAHAAYQSLFTQS</sequence>
<feature type="compositionally biased region" description="Basic and acidic residues" evidence="1">
    <location>
        <begin position="372"/>
        <end position="384"/>
    </location>
</feature>
<evidence type="ECO:0000313" key="2">
    <source>
        <dbReference type="EMBL" id="KAF7506247.1"/>
    </source>
</evidence>